<reference evidence="2 3" key="1">
    <citation type="submission" date="2023-11" db="EMBL/GenBank/DDBJ databases">
        <title>Paucibacter sp. nov., isolated from fresh soil in Korea.</title>
        <authorList>
            <person name="Le N.T.T."/>
        </authorList>
    </citation>
    <scope>NUCLEOTIDE SEQUENCE [LARGE SCALE GENOMIC DNA]</scope>
    <source>
        <strain evidence="2 3">R3-3</strain>
    </source>
</reference>
<feature type="domain" description="Beta-ketoacyl synthase-like N-terminal" evidence="1">
    <location>
        <begin position="24"/>
        <end position="245"/>
    </location>
</feature>
<accession>A0ABU5DFG9</accession>
<dbReference type="RefSeq" id="WP_320422928.1">
    <property type="nucleotide sequence ID" value="NZ_JAXCLA010000003.1"/>
</dbReference>
<gene>
    <name evidence="2" type="ORF">SNE35_10925</name>
</gene>
<keyword evidence="3" id="KW-1185">Reference proteome</keyword>
<dbReference type="SUPFAM" id="SSF53901">
    <property type="entry name" value="Thiolase-like"/>
    <property type="match status" value="1"/>
</dbReference>
<evidence type="ECO:0000313" key="3">
    <source>
        <dbReference type="Proteomes" id="UP001285263"/>
    </source>
</evidence>
<name>A0ABU5DFG9_9BURK</name>
<dbReference type="EMBL" id="JAXCLA010000003">
    <property type="protein sequence ID" value="MDY0745025.1"/>
    <property type="molecule type" value="Genomic_DNA"/>
</dbReference>
<protein>
    <submittedName>
        <fullName evidence="2">Beta-ketoacyl synthase chain length factor</fullName>
    </submittedName>
</protein>
<dbReference type="Pfam" id="PF13723">
    <property type="entry name" value="Ketoacyl-synt_2"/>
    <property type="match status" value="1"/>
</dbReference>
<dbReference type="InterPro" id="IPR014030">
    <property type="entry name" value="Ketoacyl_synth_N"/>
</dbReference>
<comment type="caution">
    <text evidence="2">The sequence shown here is derived from an EMBL/GenBank/DDBJ whole genome shotgun (WGS) entry which is preliminary data.</text>
</comment>
<organism evidence="2 3">
    <name type="scientific">Roseateles agri</name>
    <dbReference type="NCBI Taxonomy" id="3098619"/>
    <lineage>
        <taxon>Bacteria</taxon>
        <taxon>Pseudomonadati</taxon>
        <taxon>Pseudomonadota</taxon>
        <taxon>Betaproteobacteria</taxon>
        <taxon>Burkholderiales</taxon>
        <taxon>Sphaerotilaceae</taxon>
        <taxon>Roseateles</taxon>
    </lineage>
</organism>
<dbReference type="Proteomes" id="UP001285263">
    <property type="component" value="Unassembled WGS sequence"/>
</dbReference>
<dbReference type="InterPro" id="IPR016039">
    <property type="entry name" value="Thiolase-like"/>
</dbReference>
<proteinExistence type="predicted"/>
<evidence type="ECO:0000259" key="1">
    <source>
        <dbReference type="Pfam" id="PF13723"/>
    </source>
</evidence>
<evidence type="ECO:0000313" key="2">
    <source>
        <dbReference type="EMBL" id="MDY0745025.1"/>
    </source>
</evidence>
<sequence length="251" mass="26894">MTPLRLQIDRWAAWAPGLESQEAWKTWLADGNAVPPEPAAAMPPLAEMPAMMRRRIEPLGRIALQAAYWAQGEEGPTGPVVFASRWGEIARSIEMLQQLAAGEPLSPTAFSLSVHNAIGALFSIARGDRNNYQAVSAGAHSVEAGFAEASGLIADGAARVLLVCFEAPLPSLYQAHGDADNGLTMPRAFALMLSRAASDRGLRLASQVGDASSVAGLPSDLRALRFLVAADPRQRSLDAGRWRWQRDDDQG</sequence>